<dbReference type="Proteomes" id="UP000727962">
    <property type="component" value="Unassembled WGS sequence"/>
</dbReference>
<organism evidence="5 6">
    <name type="scientific">Fimbriimonas ginsengisoli</name>
    <dbReference type="NCBI Taxonomy" id="1005039"/>
    <lineage>
        <taxon>Bacteria</taxon>
        <taxon>Bacillati</taxon>
        <taxon>Armatimonadota</taxon>
        <taxon>Fimbriimonadia</taxon>
        <taxon>Fimbriimonadales</taxon>
        <taxon>Fimbriimonadaceae</taxon>
        <taxon>Fimbriimonas</taxon>
    </lineage>
</organism>
<evidence type="ECO:0000256" key="2">
    <source>
        <dbReference type="ARBA" id="ARBA00022825"/>
    </source>
</evidence>
<keyword evidence="2" id="KW-0645">Protease</keyword>
<evidence type="ECO:0000259" key="4">
    <source>
        <dbReference type="Pfam" id="PF00930"/>
    </source>
</evidence>
<reference evidence="5" key="1">
    <citation type="submission" date="2020-07" db="EMBL/GenBank/DDBJ databases">
        <title>Huge and variable diversity of episymbiotic CPR bacteria and DPANN archaea in groundwater ecosystems.</title>
        <authorList>
            <person name="He C.Y."/>
            <person name="Keren R."/>
            <person name="Whittaker M."/>
            <person name="Farag I.F."/>
            <person name="Doudna J."/>
            <person name="Cate J.H.D."/>
            <person name="Banfield J.F."/>
        </authorList>
    </citation>
    <scope>NUCLEOTIDE SEQUENCE</scope>
    <source>
        <strain evidence="5">NC_groundwater_17_Pr7_B-0.1um_64_12</strain>
    </source>
</reference>
<feature type="domain" description="Dipeptidylpeptidase IV N-terminal" evidence="4">
    <location>
        <begin position="172"/>
        <end position="263"/>
    </location>
</feature>
<accession>A0A931LQK3</accession>
<sequence>MPKRPMKPEDLMSFVFVGDPRISPDGAHILFARKHFGDKNKMLTNLWSVDMAGALRQWTSGESDGQGRWSPDGSRIAFVSNRDKPIAQIFAISTRGGEAVKLSKLPEGSIGDMKWSPDGRWLAFVFRETDHNWTEKASKEREEKGLSTPPRVLTDVWYRLDGDGYFLMQRYALYVIDAKTGKHKQVFTPGRFDMMSFDWSPDSRELAVACSAAKNPFAEPTNEQIFRVTLDGTSTMLKGLPRGSKSSVRWSPDGKGIAYVGHEDDEGWGCLNQRLYAVSADGGTPTCLTDKQDYCLSVGTLSDTKEASFDATVEWALDSKSLLVQIGWHGEVHLGRVDAAKGGIELLTDGRRHIGVGNLSADGSKIPCTFGDATHLPEVGWLDVKGKAAKLHELTLINKAALAGLLIAEPEELWLDSTDGVKVQTWVMKPVGYKTPNRYPSILEVHGGPHAQYGWAFFHEFQALAAAGYVVVYSNPRGSKGYGEEFCTAIKGAWGKKDWEDVQAVTHWMQHQPFVDAGRLGVMGGSYGGYMTNWAVGHTRAFKAAITDRSVSNLVTQGGNSDFPMRPDDYWKGCSWGNLDRIKNLWEQSPICHFEGVSTPMLIIHSEGDLRCNVEQGEEVFTALCQQNVEARFVRYPASTFHGLSRTGPPDLRMHRLGEILAWWGKHLD</sequence>
<dbReference type="GO" id="GO:0004252">
    <property type="term" value="F:serine-type endopeptidase activity"/>
    <property type="evidence" value="ECO:0007669"/>
    <property type="project" value="TreeGrafter"/>
</dbReference>
<evidence type="ECO:0000313" key="6">
    <source>
        <dbReference type="Proteomes" id="UP000727962"/>
    </source>
</evidence>
<dbReference type="InterPro" id="IPR029058">
    <property type="entry name" value="AB_hydrolase_fold"/>
</dbReference>
<evidence type="ECO:0000256" key="1">
    <source>
        <dbReference type="ARBA" id="ARBA00022801"/>
    </source>
</evidence>
<dbReference type="InterPro" id="IPR001375">
    <property type="entry name" value="Peptidase_S9_cat"/>
</dbReference>
<dbReference type="InterPro" id="IPR011659">
    <property type="entry name" value="WD40"/>
</dbReference>
<dbReference type="GO" id="GO:0006508">
    <property type="term" value="P:proteolysis"/>
    <property type="evidence" value="ECO:0007669"/>
    <property type="project" value="InterPro"/>
</dbReference>
<proteinExistence type="predicted"/>
<protein>
    <submittedName>
        <fullName evidence="5">S9 family peptidase</fullName>
    </submittedName>
</protein>
<evidence type="ECO:0000259" key="3">
    <source>
        <dbReference type="Pfam" id="PF00326"/>
    </source>
</evidence>
<dbReference type="InterPro" id="IPR011042">
    <property type="entry name" value="6-blade_b-propeller_TolB-like"/>
</dbReference>
<keyword evidence="2" id="KW-0720">Serine protease</keyword>
<keyword evidence="1" id="KW-0378">Hydrolase</keyword>
<dbReference type="PANTHER" id="PTHR42776:SF27">
    <property type="entry name" value="DIPEPTIDYL PEPTIDASE FAMILY MEMBER 6"/>
    <property type="match status" value="1"/>
</dbReference>
<dbReference type="AlphaFoldDB" id="A0A931LQK3"/>
<dbReference type="SUPFAM" id="SSF82171">
    <property type="entry name" value="DPP6 N-terminal domain-like"/>
    <property type="match status" value="1"/>
</dbReference>
<evidence type="ECO:0000313" key="5">
    <source>
        <dbReference type="EMBL" id="MBI1755552.1"/>
    </source>
</evidence>
<name>A0A931LQK3_FIMGI</name>
<dbReference type="Gene3D" id="2.120.10.30">
    <property type="entry name" value="TolB, C-terminal domain"/>
    <property type="match status" value="2"/>
</dbReference>
<dbReference type="InterPro" id="IPR002469">
    <property type="entry name" value="Peptidase_S9B_N"/>
</dbReference>
<feature type="domain" description="Peptidase S9 prolyl oligopeptidase catalytic" evidence="3">
    <location>
        <begin position="455"/>
        <end position="668"/>
    </location>
</feature>
<dbReference type="EMBL" id="JACOSL010000003">
    <property type="protein sequence ID" value="MBI1755552.1"/>
    <property type="molecule type" value="Genomic_DNA"/>
</dbReference>
<dbReference type="Pfam" id="PF00326">
    <property type="entry name" value="Peptidase_S9"/>
    <property type="match status" value="1"/>
</dbReference>
<dbReference type="Pfam" id="PF07676">
    <property type="entry name" value="PD40"/>
    <property type="match status" value="2"/>
</dbReference>
<gene>
    <name evidence="5" type="ORF">HYR64_00405</name>
</gene>
<comment type="caution">
    <text evidence="5">The sequence shown here is derived from an EMBL/GenBank/DDBJ whole genome shotgun (WGS) entry which is preliminary data.</text>
</comment>
<dbReference type="Gene3D" id="3.40.50.1820">
    <property type="entry name" value="alpha/beta hydrolase"/>
    <property type="match status" value="1"/>
</dbReference>
<dbReference type="SUPFAM" id="SSF53474">
    <property type="entry name" value="alpha/beta-Hydrolases"/>
    <property type="match status" value="1"/>
</dbReference>
<dbReference type="PANTHER" id="PTHR42776">
    <property type="entry name" value="SERINE PEPTIDASE S9 FAMILY MEMBER"/>
    <property type="match status" value="1"/>
</dbReference>
<dbReference type="Pfam" id="PF00930">
    <property type="entry name" value="DPPIV_N"/>
    <property type="match status" value="1"/>
</dbReference>